<protein>
    <recommendedName>
        <fullName evidence="4">TPR repeat</fullName>
    </recommendedName>
</protein>
<evidence type="ECO:0000313" key="3">
    <source>
        <dbReference type="Proteomes" id="UP000199347"/>
    </source>
</evidence>
<evidence type="ECO:0000256" key="1">
    <source>
        <dbReference type="SAM" id="SignalP"/>
    </source>
</evidence>
<dbReference type="PANTHER" id="PTHR11102:SF160">
    <property type="entry name" value="ERAD-ASSOCIATED E3 UBIQUITIN-PROTEIN LIGASE COMPONENT HRD3"/>
    <property type="match status" value="1"/>
</dbReference>
<dbReference type="PANTHER" id="PTHR11102">
    <property type="entry name" value="SEL-1-LIKE PROTEIN"/>
    <property type="match status" value="1"/>
</dbReference>
<dbReference type="SUPFAM" id="SSF81901">
    <property type="entry name" value="HCP-like"/>
    <property type="match status" value="1"/>
</dbReference>
<keyword evidence="1" id="KW-0732">Signal</keyword>
<dbReference type="InterPro" id="IPR006597">
    <property type="entry name" value="Sel1-like"/>
</dbReference>
<dbReference type="EMBL" id="FMVW01000010">
    <property type="protein sequence ID" value="SCZ45439.1"/>
    <property type="molecule type" value="Genomic_DNA"/>
</dbReference>
<keyword evidence="3" id="KW-1185">Reference proteome</keyword>
<dbReference type="AlphaFoldDB" id="A0A1G5P8K0"/>
<dbReference type="InterPro" id="IPR011990">
    <property type="entry name" value="TPR-like_helical_dom_sf"/>
</dbReference>
<reference evidence="2 3" key="1">
    <citation type="submission" date="2016-10" db="EMBL/GenBank/DDBJ databases">
        <authorList>
            <person name="de Groot N.N."/>
        </authorList>
    </citation>
    <scope>NUCLEOTIDE SEQUENCE [LARGE SCALE GENOMIC DNA]</scope>
    <source>
        <strain evidence="2 3">DSM 2698</strain>
    </source>
</reference>
<evidence type="ECO:0008006" key="4">
    <source>
        <dbReference type="Google" id="ProtNLM"/>
    </source>
</evidence>
<dbReference type="Proteomes" id="UP000199347">
    <property type="component" value="Unassembled WGS sequence"/>
</dbReference>
<dbReference type="RefSeq" id="WP_092816116.1">
    <property type="nucleotide sequence ID" value="NZ_FMVW01000010.1"/>
</dbReference>
<name>A0A1G5P8K0_AFIMA</name>
<feature type="signal peptide" evidence="1">
    <location>
        <begin position="1"/>
        <end position="22"/>
    </location>
</feature>
<accession>A0A1G5P8K0</accession>
<dbReference type="Pfam" id="PF08238">
    <property type="entry name" value="Sel1"/>
    <property type="match status" value="4"/>
</dbReference>
<dbReference type="OrthoDB" id="9796900at2"/>
<gene>
    <name evidence="2" type="ORF">SAMN03080610_03420</name>
</gene>
<organism evidence="2 3">
    <name type="scientific">Afifella marina DSM 2698</name>
    <dbReference type="NCBI Taxonomy" id="1120955"/>
    <lineage>
        <taxon>Bacteria</taxon>
        <taxon>Pseudomonadati</taxon>
        <taxon>Pseudomonadota</taxon>
        <taxon>Alphaproteobacteria</taxon>
        <taxon>Hyphomicrobiales</taxon>
        <taxon>Afifellaceae</taxon>
        <taxon>Afifella</taxon>
    </lineage>
</organism>
<feature type="chain" id="PRO_5011460359" description="TPR repeat" evidence="1">
    <location>
        <begin position="23"/>
        <end position="257"/>
    </location>
</feature>
<evidence type="ECO:0000313" key="2">
    <source>
        <dbReference type="EMBL" id="SCZ45439.1"/>
    </source>
</evidence>
<dbReference type="SMART" id="SM00671">
    <property type="entry name" value="SEL1"/>
    <property type="match status" value="4"/>
</dbReference>
<dbReference type="STRING" id="1120955.SAMN03080610_03420"/>
<dbReference type="Gene3D" id="1.25.40.10">
    <property type="entry name" value="Tetratricopeptide repeat domain"/>
    <property type="match status" value="2"/>
</dbReference>
<dbReference type="InterPro" id="IPR050767">
    <property type="entry name" value="Sel1_AlgK"/>
</dbReference>
<proteinExistence type="predicted"/>
<sequence>MRISSVLPAACLAVAMATPAFAFDPDMSAREAFREGYIAYKQGHTAEALEALSYAADKGHTAALWKLGRIYATGDGVSEDDAHAFRIFAKIANDYADGNPRGSDARFVSDAFVALAGYFRDGITGTVVADEGKARRFYSYAASYFADPEAQFQLGMMYLSGRGGEKNDRQAARWLKLAADKGHAQAQAEFGRLLFDGIGIRRNAVKGLMWLSIARNSYRGDDAIQSLHEEAFAAASENDRRTAMALAEDYLAKSKTK</sequence>